<evidence type="ECO:0000259" key="2">
    <source>
        <dbReference type="Pfam" id="PF23227"/>
    </source>
</evidence>
<evidence type="ECO:0000256" key="1">
    <source>
        <dbReference type="SAM" id="MobiDB-lite"/>
    </source>
</evidence>
<dbReference type="Pfam" id="PF23227">
    <property type="entry name" value="HEAT_MROH2B_C"/>
    <property type="match status" value="1"/>
</dbReference>
<name>A0A6J2IZG3_9PASS</name>
<keyword evidence="3" id="KW-1185">Reference proteome</keyword>
<dbReference type="PANTHER" id="PTHR23120">
    <property type="entry name" value="MAESTRO-RELATED HEAT DOMAIN-CONTAINING"/>
    <property type="match status" value="1"/>
</dbReference>
<dbReference type="PANTHER" id="PTHR23120:SF42">
    <property type="entry name" value="MAESTRO HEAT-LIKE REPEAT FAMILY MEMBER 3"/>
    <property type="match status" value="1"/>
</dbReference>
<dbReference type="GO" id="GO:0005737">
    <property type="term" value="C:cytoplasm"/>
    <property type="evidence" value="ECO:0007669"/>
    <property type="project" value="TreeGrafter"/>
</dbReference>
<dbReference type="InterPro" id="IPR011989">
    <property type="entry name" value="ARM-like"/>
</dbReference>
<feature type="compositionally biased region" description="Polar residues" evidence="1">
    <location>
        <begin position="97"/>
        <end position="108"/>
    </location>
</feature>
<feature type="region of interest" description="Disordered" evidence="1">
    <location>
        <begin position="72"/>
        <end position="135"/>
    </location>
</feature>
<dbReference type="InterPro" id="IPR055406">
    <property type="entry name" value="HEAT_Maestro"/>
</dbReference>
<evidence type="ECO:0000313" key="3">
    <source>
        <dbReference type="Proteomes" id="UP000504627"/>
    </source>
</evidence>
<dbReference type="SUPFAM" id="SSF48371">
    <property type="entry name" value="ARM repeat"/>
    <property type="match status" value="1"/>
</dbReference>
<dbReference type="InterPro" id="IPR016024">
    <property type="entry name" value="ARM-type_fold"/>
</dbReference>
<dbReference type="Gene3D" id="1.25.10.10">
    <property type="entry name" value="Leucine-rich Repeat Variant"/>
    <property type="match status" value="1"/>
</dbReference>
<feature type="compositionally biased region" description="Polar residues" evidence="1">
    <location>
        <begin position="719"/>
        <end position="731"/>
    </location>
</feature>
<dbReference type="InterPro" id="IPR045206">
    <property type="entry name" value="Maestro_heat-like_prot"/>
</dbReference>
<feature type="domain" description="Maestro/Maestro-like HEAT-repeats" evidence="2">
    <location>
        <begin position="462"/>
        <end position="714"/>
    </location>
</feature>
<proteinExistence type="predicted"/>
<reference evidence="4" key="1">
    <citation type="submission" date="2025-08" db="UniProtKB">
        <authorList>
            <consortium name="RefSeq"/>
        </authorList>
    </citation>
    <scope>IDENTIFICATION</scope>
    <source>
        <tissue evidence="4">Muscle</tissue>
    </source>
</reference>
<dbReference type="GeneID" id="114002961"/>
<feature type="region of interest" description="Disordered" evidence="1">
    <location>
        <begin position="1"/>
        <end position="54"/>
    </location>
</feature>
<dbReference type="AlphaFoldDB" id="A0A6J2IZG3"/>
<sequence>MAGRHLSLLRPFRKKKEGPGAAPTQHPEKMEQLHPLQEDPGRDQTREQDRARGRFRRAAQAFLKFLGIRRKRTTTGPTEVMAQPDPSPTELEADPDVTTTLTDGTGNCDTLPVVHTTKSDPALTDDTTDTDTPSIDRTAISDIPLTEEPTNSGAAPPDLTAEADTAMTEGTADTDLVPRESANYAPTPDIFEENGVSSPEQVPAFVRNIHQRLTANATPEEKLLAEFLRVTDEHPADVVFTLLRCAPSCDRAAAIMWKTITSSARTVEKVLPELLRVMEYWPWLSTSTSDGDETDVFALAATRVIWEILQILQRPEPLKKYSPRLLVDLLFQISISTEQTPEEVDTLWRECQKQNNLPTNSKRFAVLTMKALLCHIECEDVVLSMEQKHGWDTLLRADTHHYAVGLLAREMRRASSPLYYPIALCLLRLLTREKPCWELPAMAFLVEILDCPDITEWRDSVLEILSRHLWSQCTEMHRLVLRGLVVLSKAPGMADGMRSLIPSLVELLWYTDRELVGMVLSVFINQVQDRDIPISTPTALRLAELLQPLFGHDNIHVQLLSIHLFQKVMELGVDKSKQLLKTHVIYSLLPLFFNWYNENQDVAEASREALLRAARLLKRRDLVKLLKTEQPWRFSECLLEKDKRRAVEYACQALPYLESPQEPVREAALRFIGVAGRYLKGQRVELQDIIDVIEGMTPDSAAVKSLARQTQEILRAVQRPQSSPGSSSLKITSRREAPLPELSGELILGTPSDGTT</sequence>
<dbReference type="Proteomes" id="UP000504627">
    <property type="component" value="Unplaced"/>
</dbReference>
<organism evidence="3 4">
    <name type="scientific">Pipra filicauda</name>
    <name type="common">Wire-tailed manakin</name>
    <dbReference type="NCBI Taxonomy" id="649802"/>
    <lineage>
        <taxon>Eukaryota</taxon>
        <taxon>Metazoa</taxon>
        <taxon>Chordata</taxon>
        <taxon>Craniata</taxon>
        <taxon>Vertebrata</taxon>
        <taxon>Euteleostomi</taxon>
        <taxon>Archelosauria</taxon>
        <taxon>Archosauria</taxon>
        <taxon>Dinosauria</taxon>
        <taxon>Saurischia</taxon>
        <taxon>Theropoda</taxon>
        <taxon>Coelurosauria</taxon>
        <taxon>Aves</taxon>
        <taxon>Neognathae</taxon>
        <taxon>Neoaves</taxon>
        <taxon>Telluraves</taxon>
        <taxon>Australaves</taxon>
        <taxon>Passeriformes</taxon>
        <taxon>Pipridae</taxon>
        <taxon>Pipra</taxon>
    </lineage>
</organism>
<evidence type="ECO:0000313" key="4">
    <source>
        <dbReference type="RefSeq" id="XP_027605212.2"/>
    </source>
</evidence>
<gene>
    <name evidence="4" type="primary">LOC114002961</name>
</gene>
<dbReference type="RefSeq" id="XP_027605212.2">
    <property type="nucleotide sequence ID" value="XM_027749411.2"/>
</dbReference>
<feature type="compositionally biased region" description="Basic and acidic residues" evidence="1">
    <location>
        <begin position="26"/>
        <end position="52"/>
    </location>
</feature>
<dbReference type="InParanoid" id="A0A6J2IZG3"/>
<feature type="region of interest" description="Disordered" evidence="1">
    <location>
        <begin position="717"/>
        <end position="756"/>
    </location>
</feature>
<protein>
    <submittedName>
        <fullName evidence="4">Maestro heat-like repeat-containing protein family member 6</fullName>
    </submittedName>
</protein>
<accession>A0A6J2IZG3</accession>